<sequence>MKLGGERRRVVVAWALYDWANSAFATVVMAGIFPILFQDYWSADASPAQANLRLGWANGLASAVIVLIAPLAGAMADRAGRRKQALLGFALPAAALTAALAWVPAGASLPAATLFTLAVIGFMAANLFYDALLVGIAPPARWHAISGLGFGVGYLGGGLVYLLCIVAIMHPAMLGFGSATDAALAAFIVTGVWWALFSLPLAFLVPEPARERAGAAGLAGGLRQLRATFAHLRAYRPVWLFLLAYFLYIDGVGTTIRMAVAYGRSLGFAQTDLMLALLITQFVGFPAALLMGVVGARLGPRRGILMGLTLYIGIALWGAFIEAAWEFYAIAALVGVAQGGVQALSRSFYAGLIPAARAGEFFGFYNVLGKSAALIGPPLFGALGVWLGDVRYSMLALIAVFLAGALILTRIDPKEDPTR</sequence>
<feature type="transmembrane region" description="Helical" evidence="6">
    <location>
        <begin position="361"/>
        <end position="386"/>
    </location>
</feature>
<dbReference type="GO" id="GO:0022857">
    <property type="term" value="F:transmembrane transporter activity"/>
    <property type="evidence" value="ECO:0007669"/>
    <property type="project" value="InterPro"/>
</dbReference>
<keyword evidence="2" id="KW-0813">Transport</keyword>
<feature type="transmembrane region" description="Helical" evidence="6">
    <location>
        <begin position="56"/>
        <end position="74"/>
    </location>
</feature>
<dbReference type="InterPro" id="IPR036259">
    <property type="entry name" value="MFS_trans_sf"/>
</dbReference>
<comment type="subcellular location">
    <subcellularLocation>
        <location evidence="1">Endomembrane system</location>
        <topology evidence="1">Multi-pass membrane protein</topology>
    </subcellularLocation>
</comment>
<feature type="transmembrane region" description="Helical" evidence="6">
    <location>
        <begin position="86"/>
        <end position="105"/>
    </location>
</feature>
<gene>
    <name evidence="8" type="ORF">FPL11_05690</name>
</gene>
<name>A0A557RK78_9GAMM</name>
<evidence type="ECO:0000313" key="8">
    <source>
        <dbReference type="EMBL" id="TVO65557.1"/>
    </source>
</evidence>
<feature type="transmembrane region" description="Helical" evidence="6">
    <location>
        <begin position="327"/>
        <end position="349"/>
    </location>
</feature>
<dbReference type="PROSITE" id="PS00216">
    <property type="entry name" value="SUGAR_TRANSPORT_1"/>
    <property type="match status" value="1"/>
</dbReference>
<evidence type="ECO:0000256" key="3">
    <source>
        <dbReference type="ARBA" id="ARBA00022692"/>
    </source>
</evidence>
<feature type="transmembrane region" description="Helical" evidence="6">
    <location>
        <begin position="148"/>
        <end position="170"/>
    </location>
</feature>
<dbReference type="GO" id="GO:0016020">
    <property type="term" value="C:membrane"/>
    <property type="evidence" value="ECO:0007669"/>
    <property type="project" value="InterPro"/>
</dbReference>
<dbReference type="InterPro" id="IPR020846">
    <property type="entry name" value="MFS_dom"/>
</dbReference>
<dbReference type="PANTHER" id="PTHR23519">
    <property type="entry name" value="AUTOPHAGY-RELATED PROTEIN 22"/>
    <property type="match status" value="1"/>
</dbReference>
<comment type="caution">
    <text evidence="8">The sequence shown here is derived from an EMBL/GenBank/DDBJ whole genome shotgun (WGS) entry which is preliminary data.</text>
</comment>
<feature type="transmembrane region" description="Helical" evidence="6">
    <location>
        <begin position="12"/>
        <end position="36"/>
    </location>
</feature>
<keyword evidence="4 6" id="KW-1133">Transmembrane helix</keyword>
<organism evidence="8 9">
    <name type="scientific">Spiribacter aquaticus</name>
    <dbReference type="NCBI Taxonomy" id="1935996"/>
    <lineage>
        <taxon>Bacteria</taxon>
        <taxon>Pseudomonadati</taxon>
        <taxon>Pseudomonadota</taxon>
        <taxon>Gammaproteobacteria</taxon>
        <taxon>Chromatiales</taxon>
        <taxon>Ectothiorhodospiraceae</taxon>
        <taxon>Spiribacter</taxon>
    </lineage>
</organism>
<accession>A0A557RK78</accession>
<reference evidence="8 9" key="1">
    <citation type="submission" date="2019-07" db="EMBL/GenBank/DDBJ databases">
        <title>Reclasification of Spiribacter aquaticus.</title>
        <authorList>
            <person name="Leon M.J."/>
            <person name="Sanchez-Porro C."/>
            <person name="Ventosa A."/>
        </authorList>
    </citation>
    <scope>NUCLEOTIDE SEQUENCE [LARGE SCALE GENOMIC DNA]</scope>
    <source>
        <strain evidence="8 9">SP30</strain>
    </source>
</reference>
<dbReference type="InterPro" id="IPR005829">
    <property type="entry name" value="Sugar_transporter_CS"/>
</dbReference>
<dbReference type="GO" id="GO:0012505">
    <property type="term" value="C:endomembrane system"/>
    <property type="evidence" value="ECO:0007669"/>
    <property type="project" value="UniProtKB-SubCell"/>
</dbReference>
<evidence type="ECO:0000256" key="1">
    <source>
        <dbReference type="ARBA" id="ARBA00004127"/>
    </source>
</evidence>
<dbReference type="Gene3D" id="1.20.1250.20">
    <property type="entry name" value="MFS general substrate transporter like domains"/>
    <property type="match status" value="1"/>
</dbReference>
<evidence type="ECO:0000256" key="6">
    <source>
        <dbReference type="SAM" id="Phobius"/>
    </source>
</evidence>
<keyword evidence="9" id="KW-1185">Reference proteome</keyword>
<protein>
    <submittedName>
        <fullName evidence="8">MFS transporter</fullName>
    </submittedName>
</protein>
<dbReference type="InterPro" id="IPR024671">
    <property type="entry name" value="Atg22-like"/>
</dbReference>
<feature type="transmembrane region" description="Helical" evidence="6">
    <location>
        <begin position="238"/>
        <end position="262"/>
    </location>
</feature>
<keyword evidence="3 6" id="KW-0812">Transmembrane</keyword>
<feature type="transmembrane region" description="Helical" evidence="6">
    <location>
        <begin position="392"/>
        <end position="411"/>
    </location>
</feature>
<dbReference type="EMBL" id="VMKP01000002">
    <property type="protein sequence ID" value="TVO65557.1"/>
    <property type="molecule type" value="Genomic_DNA"/>
</dbReference>
<evidence type="ECO:0000256" key="2">
    <source>
        <dbReference type="ARBA" id="ARBA00022448"/>
    </source>
</evidence>
<evidence type="ECO:0000256" key="5">
    <source>
        <dbReference type="ARBA" id="ARBA00023136"/>
    </source>
</evidence>
<dbReference type="RefSeq" id="WP_144347775.1">
    <property type="nucleotide sequence ID" value="NZ_VMKP01000002.1"/>
</dbReference>
<dbReference type="PROSITE" id="PS50850">
    <property type="entry name" value="MFS"/>
    <property type="match status" value="1"/>
</dbReference>
<dbReference type="SUPFAM" id="SSF103473">
    <property type="entry name" value="MFS general substrate transporter"/>
    <property type="match status" value="1"/>
</dbReference>
<evidence type="ECO:0000256" key="4">
    <source>
        <dbReference type="ARBA" id="ARBA00022989"/>
    </source>
</evidence>
<feature type="transmembrane region" description="Helical" evidence="6">
    <location>
        <begin position="274"/>
        <end position="296"/>
    </location>
</feature>
<feature type="transmembrane region" description="Helical" evidence="6">
    <location>
        <begin position="111"/>
        <end position="136"/>
    </location>
</feature>
<evidence type="ECO:0000259" key="7">
    <source>
        <dbReference type="PROSITE" id="PS50850"/>
    </source>
</evidence>
<feature type="domain" description="Major facilitator superfamily (MFS) profile" evidence="7">
    <location>
        <begin position="11"/>
        <end position="416"/>
    </location>
</feature>
<keyword evidence="5 6" id="KW-0472">Membrane</keyword>
<proteinExistence type="predicted"/>
<dbReference type="AlphaFoldDB" id="A0A557RK78"/>
<feature type="transmembrane region" description="Helical" evidence="6">
    <location>
        <begin position="303"/>
        <end position="321"/>
    </location>
</feature>
<feature type="transmembrane region" description="Helical" evidence="6">
    <location>
        <begin position="182"/>
        <end position="205"/>
    </location>
</feature>
<dbReference type="Proteomes" id="UP000316688">
    <property type="component" value="Unassembled WGS sequence"/>
</dbReference>
<dbReference type="Pfam" id="PF11700">
    <property type="entry name" value="ATG22"/>
    <property type="match status" value="1"/>
</dbReference>
<dbReference type="PANTHER" id="PTHR23519:SF1">
    <property type="entry name" value="AUTOPHAGY-RELATED PROTEIN 22"/>
    <property type="match status" value="1"/>
</dbReference>
<evidence type="ECO:0000313" key="9">
    <source>
        <dbReference type="Proteomes" id="UP000316688"/>
    </source>
</evidence>
<dbReference type="InterPro" id="IPR050495">
    <property type="entry name" value="ATG22/LtaA_families"/>
</dbReference>